<evidence type="ECO:0000256" key="4">
    <source>
        <dbReference type="ARBA" id="ARBA00022679"/>
    </source>
</evidence>
<dbReference type="InterPro" id="IPR003661">
    <property type="entry name" value="HisK_dim/P_dom"/>
</dbReference>
<keyword evidence="14" id="KW-1185">Reference proteome</keyword>
<evidence type="ECO:0000256" key="10">
    <source>
        <dbReference type="ARBA" id="ARBA00068150"/>
    </source>
</evidence>
<keyword evidence="11" id="KW-0472">Membrane</keyword>
<evidence type="ECO:0000256" key="6">
    <source>
        <dbReference type="ARBA" id="ARBA00022777"/>
    </source>
</evidence>
<reference evidence="13 14" key="1">
    <citation type="submission" date="2016-10" db="EMBL/GenBank/DDBJ databases">
        <authorList>
            <person name="de Groot N.N."/>
        </authorList>
    </citation>
    <scope>NUCLEOTIDE SEQUENCE [LARGE SCALE GENOMIC DNA]</scope>
    <source>
        <strain evidence="13 14">CGMCC 1.9156</strain>
    </source>
</reference>
<dbReference type="CDD" id="cd16922">
    <property type="entry name" value="HATPase_EvgS-ArcB-TorS-like"/>
    <property type="match status" value="1"/>
</dbReference>
<dbReference type="GO" id="GO:0000155">
    <property type="term" value="F:phosphorelay sensor kinase activity"/>
    <property type="evidence" value="ECO:0007669"/>
    <property type="project" value="InterPro"/>
</dbReference>
<name>A0A1I2JK82_9BACT</name>
<dbReference type="InterPro" id="IPR005467">
    <property type="entry name" value="His_kinase_dom"/>
</dbReference>
<dbReference type="Gene3D" id="3.40.50.2300">
    <property type="match status" value="2"/>
</dbReference>
<keyword evidence="8" id="KW-0902">Two-component regulatory system</keyword>
<keyword evidence="4" id="KW-0808">Transferase</keyword>
<evidence type="ECO:0000256" key="1">
    <source>
        <dbReference type="ARBA" id="ARBA00000085"/>
    </source>
</evidence>
<dbReference type="InterPro" id="IPR000014">
    <property type="entry name" value="PAS"/>
</dbReference>
<dbReference type="InterPro" id="IPR036890">
    <property type="entry name" value="HATPase_C_sf"/>
</dbReference>
<evidence type="ECO:0000256" key="7">
    <source>
        <dbReference type="ARBA" id="ARBA00022840"/>
    </source>
</evidence>
<dbReference type="Gene3D" id="3.30.565.10">
    <property type="entry name" value="Histidine kinase-like ATPase, C-terminal domain"/>
    <property type="match status" value="1"/>
</dbReference>
<dbReference type="EMBL" id="FONW01000008">
    <property type="protein sequence ID" value="SFF53081.1"/>
    <property type="molecule type" value="Genomic_DNA"/>
</dbReference>
<evidence type="ECO:0000313" key="13">
    <source>
        <dbReference type="EMBL" id="SFF53081.1"/>
    </source>
</evidence>
<evidence type="ECO:0000256" key="3">
    <source>
        <dbReference type="ARBA" id="ARBA00022553"/>
    </source>
</evidence>
<keyword evidence="5" id="KW-0547">Nucleotide-binding</keyword>
<dbReference type="FunFam" id="1.10.287.130:FF:000002">
    <property type="entry name" value="Two-component osmosensing histidine kinase"/>
    <property type="match status" value="1"/>
</dbReference>
<dbReference type="EC" id="2.7.13.3" evidence="2"/>
<protein>
    <recommendedName>
        <fullName evidence="10">Sensory/regulatory protein RpfC</fullName>
        <ecNumber evidence="2">2.7.13.3</ecNumber>
    </recommendedName>
</protein>
<dbReference type="CDD" id="cd00082">
    <property type="entry name" value="HisKA"/>
    <property type="match status" value="1"/>
</dbReference>
<dbReference type="PANTHER" id="PTHR43711">
    <property type="entry name" value="TWO-COMPONENT HISTIDINE KINASE"/>
    <property type="match status" value="1"/>
</dbReference>
<evidence type="ECO:0000256" key="8">
    <source>
        <dbReference type="ARBA" id="ARBA00023012"/>
    </source>
</evidence>
<dbReference type="Pfam" id="PF04392">
    <property type="entry name" value="ABC_sub_bind"/>
    <property type="match status" value="1"/>
</dbReference>
<keyword evidence="11" id="KW-1133">Transmembrane helix</keyword>
<dbReference type="NCBIfam" id="TIGR00229">
    <property type="entry name" value="sensory_box"/>
    <property type="match status" value="1"/>
</dbReference>
<dbReference type="Gene3D" id="1.10.287.130">
    <property type="match status" value="1"/>
</dbReference>
<dbReference type="PROSITE" id="PS50109">
    <property type="entry name" value="HIS_KIN"/>
    <property type="match status" value="1"/>
</dbReference>
<sequence>MRTILTYLALVILMTTEGFAINRSTTKRILVIYSYDATFHVYQKSEKALRDVFSPKDYLIDIEFLDSKRYPERQLNQNVYDRIQIKQHGQSHYDLIIACNDNALNFCIAHQQALFFQTPIIFWGANDLEVAFAQDQNEWISGIAENIALENTLDLITHLHPENRTLQVITDQTTTGVADYKVFKQKISGFPNFNYKITDVSNLTLSELTQQLNQFPKQDIILLLSAFRLKNTYLGLDQIIDLLTRNTDNPIYNAYDKGIGKGYLAGTEVNYYDNMYAACLMAKQVLTGTSPKHLNVLMNVAPENVADYKQLQKYNIDLSQVPERVKLVNQPRREIAIGRMDLIKIVAFVAFLFVLLFLVIYLIEAKRKREKHYRVFAENYLNIFNENHSMMLLIDSHTQQITDGNKAAAKFYGYSQEKLKNLLFSDLCLLPQIDIDAFFTQSQKQNSHFEQKHQTQEGHIKDVELHSGKIIIDKQSYIYAIIHDISKRIQAEHQLLEAKKRAEESDRLKSAFLANMSHEIRTPMNSILGFSSLLEEQDIDHHMRKEFIRHIQNSGEHLLTLINDIIDLSKIEANQLKISKGNCDLNQLLDDIFVLFQNQINNSEKQHIRLSLKKGITTPNFIVKTDAIRLKQIFINLLSNALKFTDQGSIEFGYKYREDSVVQFFVKDTGIGIPQNKQKDIFSAFQQIEEYASRNHGGTGLGLSITRSLVEKLGGHIWVMSTPGEGARFYFTHPGESNRLEL</sequence>
<dbReference type="STRING" id="655355.SAMN05216283_108174"/>
<comment type="catalytic activity">
    <reaction evidence="1">
        <text>ATP + protein L-histidine = ADP + protein N-phospho-L-histidine.</text>
        <dbReference type="EC" id="2.7.13.3"/>
    </reaction>
</comment>
<evidence type="ECO:0000313" key="14">
    <source>
        <dbReference type="Proteomes" id="UP000198964"/>
    </source>
</evidence>
<dbReference type="Pfam" id="PF13426">
    <property type="entry name" value="PAS_9"/>
    <property type="match status" value="1"/>
</dbReference>
<dbReference type="SMART" id="SM00387">
    <property type="entry name" value="HATPase_c"/>
    <property type="match status" value="1"/>
</dbReference>
<keyword evidence="3" id="KW-0597">Phosphoprotein</keyword>
<dbReference type="SUPFAM" id="SSF55874">
    <property type="entry name" value="ATPase domain of HSP90 chaperone/DNA topoisomerase II/histidine kinase"/>
    <property type="match status" value="1"/>
</dbReference>
<proteinExistence type="predicted"/>
<keyword evidence="6" id="KW-0418">Kinase</keyword>
<dbReference type="Proteomes" id="UP000198964">
    <property type="component" value="Unassembled WGS sequence"/>
</dbReference>
<dbReference type="FunFam" id="3.30.565.10:FF:000010">
    <property type="entry name" value="Sensor histidine kinase RcsC"/>
    <property type="match status" value="1"/>
</dbReference>
<dbReference type="InterPro" id="IPR004358">
    <property type="entry name" value="Sig_transdc_His_kin-like_C"/>
</dbReference>
<dbReference type="InterPro" id="IPR050736">
    <property type="entry name" value="Sensor_HK_Regulatory"/>
</dbReference>
<dbReference type="PRINTS" id="PR00344">
    <property type="entry name" value="BCTRLSENSOR"/>
</dbReference>
<dbReference type="SMART" id="SM00091">
    <property type="entry name" value="PAS"/>
    <property type="match status" value="1"/>
</dbReference>
<dbReference type="GO" id="GO:0005524">
    <property type="term" value="F:ATP binding"/>
    <property type="evidence" value="ECO:0007669"/>
    <property type="project" value="UniProtKB-KW"/>
</dbReference>
<evidence type="ECO:0000256" key="5">
    <source>
        <dbReference type="ARBA" id="ARBA00022741"/>
    </source>
</evidence>
<dbReference type="PANTHER" id="PTHR43711:SF26">
    <property type="entry name" value="SENSOR HISTIDINE KINASE RCSC"/>
    <property type="match status" value="1"/>
</dbReference>
<evidence type="ECO:0000259" key="12">
    <source>
        <dbReference type="PROSITE" id="PS50109"/>
    </source>
</evidence>
<dbReference type="Pfam" id="PF02518">
    <property type="entry name" value="HATPase_c"/>
    <property type="match status" value="1"/>
</dbReference>
<gene>
    <name evidence="13" type="ORF">SAMN05216283_108174</name>
</gene>
<accession>A0A1I2JK82</accession>
<evidence type="ECO:0000256" key="11">
    <source>
        <dbReference type="SAM" id="Phobius"/>
    </source>
</evidence>
<dbReference type="InterPro" id="IPR007487">
    <property type="entry name" value="ABC_transpt-TYRBP-like"/>
</dbReference>
<dbReference type="InterPro" id="IPR036097">
    <property type="entry name" value="HisK_dim/P_sf"/>
</dbReference>
<dbReference type="SMART" id="SM00388">
    <property type="entry name" value="HisKA"/>
    <property type="match status" value="1"/>
</dbReference>
<dbReference type="InterPro" id="IPR003594">
    <property type="entry name" value="HATPase_dom"/>
</dbReference>
<feature type="domain" description="Histidine kinase" evidence="12">
    <location>
        <begin position="515"/>
        <end position="737"/>
    </location>
</feature>
<dbReference type="Gene3D" id="3.30.450.20">
    <property type="entry name" value="PAS domain"/>
    <property type="match status" value="1"/>
</dbReference>
<organism evidence="13 14">
    <name type="scientific">Sunxiuqinia elliptica</name>
    <dbReference type="NCBI Taxonomy" id="655355"/>
    <lineage>
        <taxon>Bacteria</taxon>
        <taxon>Pseudomonadati</taxon>
        <taxon>Bacteroidota</taxon>
        <taxon>Bacteroidia</taxon>
        <taxon>Marinilabiliales</taxon>
        <taxon>Prolixibacteraceae</taxon>
        <taxon>Sunxiuqinia</taxon>
    </lineage>
</organism>
<comment type="subunit">
    <text evidence="9">At low DSF concentrations, interacts with RpfF.</text>
</comment>
<dbReference type="AlphaFoldDB" id="A0A1I2JK82"/>
<evidence type="ECO:0000256" key="2">
    <source>
        <dbReference type="ARBA" id="ARBA00012438"/>
    </source>
</evidence>
<dbReference type="SUPFAM" id="SSF47384">
    <property type="entry name" value="Homodimeric domain of signal transducing histidine kinase"/>
    <property type="match status" value="1"/>
</dbReference>
<dbReference type="Pfam" id="PF00512">
    <property type="entry name" value="HisKA"/>
    <property type="match status" value="1"/>
</dbReference>
<keyword evidence="11" id="KW-0812">Transmembrane</keyword>
<keyword evidence="7" id="KW-0067">ATP-binding</keyword>
<dbReference type="InterPro" id="IPR035965">
    <property type="entry name" value="PAS-like_dom_sf"/>
</dbReference>
<feature type="transmembrane region" description="Helical" evidence="11">
    <location>
        <begin position="342"/>
        <end position="363"/>
    </location>
</feature>
<evidence type="ECO:0000256" key="9">
    <source>
        <dbReference type="ARBA" id="ARBA00064003"/>
    </source>
</evidence>
<dbReference type="SUPFAM" id="SSF55785">
    <property type="entry name" value="PYP-like sensor domain (PAS domain)"/>
    <property type="match status" value="1"/>
</dbReference>